<name>A0A1V9DPE6_9GAMM</name>
<dbReference type="Gene3D" id="2.50.20.10">
    <property type="entry name" value="Lipoprotein localisation LolA/LolB/LppX"/>
    <property type="match status" value="1"/>
</dbReference>
<dbReference type="GO" id="GO:0015031">
    <property type="term" value="P:protein transport"/>
    <property type="evidence" value="ECO:0007669"/>
    <property type="project" value="UniProtKB-KW"/>
</dbReference>
<dbReference type="SUPFAM" id="SSF89392">
    <property type="entry name" value="Prokaryotic lipoproteins and lipoprotein localization factors"/>
    <property type="match status" value="1"/>
</dbReference>
<feature type="chain" id="PRO_5012212750" description="Outer membrane lipoprotein carrier protein LolA" evidence="5">
    <location>
        <begin position="19"/>
        <end position="201"/>
    </location>
</feature>
<proteinExistence type="predicted"/>
<dbReference type="InterPro" id="IPR004564">
    <property type="entry name" value="OM_lipoprot_carrier_LolA-like"/>
</dbReference>
<dbReference type="CDD" id="cd16325">
    <property type="entry name" value="LolA"/>
    <property type="match status" value="1"/>
</dbReference>
<dbReference type="InterPro" id="IPR029046">
    <property type="entry name" value="LolA/LolB/LppX"/>
</dbReference>
<comment type="subunit">
    <text evidence="1">Monomer.</text>
</comment>
<evidence type="ECO:0000256" key="2">
    <source>
        <dbReference type="ARBA" id="ARBA00022448"/>
    </source>
</evidence>
<dbReference type="Proteomes" id="UP000192769">
    <property type="component" value="Unassembled WGS sequence"/>
</dbReference>
<keyword evidence="7" id="KW-1185">Reference proteome</keyword>
<dbReference type="EMBL" id="MWUE01000004">
    <property type="protein sequence ID" value="OQP35717.1"/>
    <property type="molecule type" value="Genomic_DNA"/>
</dbReference>
<evidence type="ECO:0000313" key="6">
    <source>
        <dbReference type="EMBL" id="OQP35717.1"/>
    </source>
</evidence>
<dbReference type="AlphaFoldDB" id="A0A1V9DPE6"/>
<feature type="signal peptide" evidence="5">
    <location>
        <begin position="1"/>
        <end position="18"/>
    </location>
</feature>
<evidence type="ECO:0000256" key="3">
    <source>
        <dbReference type="ARBA" id="ARBA00022729"/>
    </source>
</evidence>
<dbReference type="OrthoDB" id="5700849at2"/>
<evidence type="ECO:0000256" key="4">
    <source>
        <dbReference type="ARBA" id="ARBA00022927"/>
    </source>
</evidence>
<comment type="caution">
    <text evidence="6">The sequence shown here is derived from an EMBL/GenBank/DDBJ whole genome shotgun (WGS) entry which is preliminary data.</text>
</comment>
<evidence type="ECO:0008006" key="8">
    <source>
        <dbReference type="Google" id="ProtNLM"/>
    </source>
</evidence>
<reference evidence="6 7" key="1">
    <citation type="submission" date="2017-02" db="EMBL/GenBank/DDBJ databases">
        <title>Whole genome shotgun sequence of Pantoea agglomerans strain AS1 isolated from a cycad, Zamia floridana in Central Florida, USA.</title>
        <authorList>
            <person name="Lata P."/>
            <person name="Govindarajan S."/>
            <person name="Qi F."/>
            <person name="Li J.-L."/>
            <person name="Maurya S.K."/>
            <person name="Sahoo M.K."/>
        </authorList>
    </citation>
    <scope>NUCLEOTIDE SEQUENCE [LARGE SCALE GENOMIC DNA]</scope>
    <source>
        <strain evidence="6 7">AS1</strain>
    </source>
</reference>
<evidence type="ECO:0000256" key="5">
    <source>
        <dbReference type="SAM" id="SignalP"/>
    </source>
</evidence>
<organism evidence="6 7">
    <name type="scientific">Pantoea latae</name>
    <dbReference type="NCBI Taxonomy" id="1964541"/>
    <lineage>
        <taxon>Bacteria</taxon>
        <taxon>Pseudomonadati</taxon>
        <taxon>Pseudomonadota</taxon>
        <taxon>Gammaproteobacteria</taxon>
        <taxon>Enterobacterales</taxon>
        <taxon>Erwiniaceae</taxon>
        <taxon>Pantoea</taxon>
    </lineage>
</organism>
<evidence type="ECO:0000313" key="7">
    <source>
        <dbReference type="Proteomes" id="UP000192769"/>
    </source>
</evidence>
<gene>
    <name evidence="6" type="ORF">B2J69_01605</name>
</gene>
<protein>
    <recommendedName>
        <fullName evidence="8">Outer membrane lipoprotein carrier protein LolA</fullName>
    </recommendedName>
</protein>
<dbReference type="PANTHER" id="PTHR35869:SF1">
    <property type="entry name" value="OUTER-MEMBRANE LIPOPROTEIN CARRIER PROTEIN"/>
    <property type="match status" value="1"/>
</dbReference>
<keyword evidence="4" id="KW-0653">Protein transport</keyword>
<keyword evidence="3 5" id="KW-0732">Signal</keyword>
<dbReference type="Pfam" id="PF03548">
    <property type="entry name" value="LolA"/>
    <property type="match status" value="1"/>
</dbReference>
<accession>A0A1V9DPE6</accession>
<keyword evidence="2" id="KW-0813">Transport</keyword>
<sequence>MLKYLLAALLLATHAAGAVTLAQLQERFASQPVIRADFTQTRQIAGMAQPLTSRGELLIAQQQGLWWHQRAPFSMTLLLDDKRMVQILNGQPPQVVTAEANPQMFQFNHLLRALFEADARVLQENFTLDFQAKGDARWTLALTPKAPPLNKIFTRIDLAGDTFLQQIDLKDTQGDRTHIELSNTRTQPPQLSAEERARFAP</sequence>
<evidence type="ECO:0000256" key="1">
    <source>
        <dbReference type="ARBA" id="ARBA00011245"/>
    </source>
</evidence>
<dbReference type="RefSeq" id="WP_081135442.1">
    <property type="nucleotide sequence ID" value="NZ_MWUE01000004.1"/>
</dbReference>
<dbReference type="PANTHER" id="PTHR35869">
    <property type="entry name" value="OUTER-MEMBRANE LIPOPROTEIN CARRIER PROTEIN"/>
    <property type="match status" value="1"/>
</dbReference>